<accession>A0ABD4R2Q5</accession>
<organism evidence="2 3">
    <name type="scientific">Enterobacter roggenkampii</name>
    <dbReference type="NCBI Taxonomy" id="1812935"/>
    <lineage>
        <taxon>Bacteria</taxon>
        <taxon>Pseudomonadati</taxon>
        <taxon>Pseudomonadota</taxon>
        <taxon>Gammaproteobacteria</taxon>
        <taxon>Enterobacterales</taxon>
        <taxon>Enterobacteriaceae</taxon>
        <taxon>Enterobacter</taxon>
        <taxon>Enterobacter cloacae complex</taxon>
    </lineage>
</organism>
<reference evidence="2 3" key="1">
    <citation type="journal article" date="2021" name="Clin. Infect. Dis.">
        <title>Rapid development of cefiderocol resistance in carbapenem-resistant Enterobacter cloacae during therapy is associated with heterogeneous mutations in the catecholate siderophore receptor cira.</title>
        <authorList>
            <person name="Klein S."/>
            <person name="Boutin S."/>
            <person name="Kocer K."/>
            <person name="Fiedler M.O."/>
            <person name="Storzinger D."/>
            <person name="Weigand M.A."/>
            <person name="Tan B."/>
            <person name="Richter D."/>
            <person name="Rupp C."/>
            <person name="Mieth M."/>
            <person name="Mehrabi A."/>
            <person name="Hackert T."/>
            <person name="Zimmermann S."/>
            <person name="Heeg K."/>
            <person name="Nurjadi D."/>
        </authorList>
    </citation>
    <scope>NUCLEOTIDE SEQUENCE [LARGE SCALE GENOMIC DNA]</scope>
    <source>
        <strain evidence="2 3">BK34275</strain>
    </source>
</reference>
<dbReference type="Proteomes" id="UP000813349">
    <property type="component" value="Unassembled WGS sequence"/>
</dbReference>
<keyword evidence="1" id="KW-1133">Transmembrane helix</keyword>
<evidence type="ECO:0000313" key="3">
    <source>
        <dbReference type="Proteomes" id="UP000813349"/>
    </source>
</evidence>
<sequence>MTTNKKINIIFFSLSAALILCVGISFYSWNKEKVFSEKYETLPNTLVKYSIDYCRSTGSHLDLKGWIFTDSYPENGKLVITAASSNKEIIIPNFTFTRPDVSAAFKRSIPFDKVGFNASISTKGVSVTSASYLKIYIKTNDKYYRVVNHVCNR</sequence>
<gene>
    <name evidence="2" type="ORF">J0A64_04835</name>
</gene>
<dbReference type="AlphaFoldDB" id="A0ABD4R2Q5"/>
<feature type="transmembrane region" description="Helical" evidence="1">
    <location>
        <begin position="7"/>
        <end position="29"/>
    </location>
</feature>
<comment type="caution">
    <text evidence="2">The sequence shown here is derived from an EMBL/GenBank/DDBJ whole genome shotgun (WGS) entry which is preliminary data.</text>
</comment>
<dbReference type="RefSeq" id="WP_131400568.1">
    <property type="nucleotide sequence ID" value="NZ_JACRVG010000004.1"/>
</dbReference>
<evidence type="ECO:0000313" key="2">
    <source>
        <dbReference type="EMBL" id="MBU3765925.1"/>
    </source>
</evidence>
<dbReference type="EMBL" id="JAFKCP010000002">
    <property type="protein sequence ID" value="MBU3765925.1"/>
    <property type="molecule type" value="Genomic_DNA"/>
</dbReference>
<proteinExistence type="predicted"/>
<evidence type="ECO:0000256" key="1">
    <source>
        <dbReference type="SAM" id="Phobius"/>
    </source>
</evidence>
<evidence type="ECO:0008006" key="4">
    <source>
        <dbReference type="Google" id="ProtNLM"/>
    </source>
</evidence>
<keyword evidence="1" id="KW-0812">Transmembrane</keyword>
<name>A0ABD4R2Q5_9ENTR</name>
<protein>
    <recommendedName>
        <fullName evidence="4">Periplasmic protein</fullName>
    </recommendedName>
</protein>
<keyword evidence="1" id="KW-0472">Membrane</keyword>